<accession>A0A9J6H1D8</accession>
<feature type="domain" description="DUF7041" evidence="1">
    <location>
        <begin position="21"/>
        <end position="101"/>
    </location>
</feature>
<keyword evidence="3" id="KW-1185">Reference proteome</keyword>
<evidence type="ECO:0000313" key="2">
    <source>
        <dbReference type="EMBL" id="KAH9384535.1"/>
    </source>
</evidence>
<dbReference type="OrthoDB" id="10048650at2759"/>
<dbReference type="Pfam" id="PF23055">
    <property type="entry name" value="DUF7041"/>
    <property type="match status" value="1"/>
</dbReference>
<dbReference type="InterPro" id="IPR055469">
    <property type="entry name" value="DUF7041"/>
</dbReference>
<dbReference type="OMA" id="HATRRPY"/>
<proteinExistence type="predicted"/>
<dbReference type="AlphaFoldDB" id="A0A9J6H1D8"/>
<name>A0A9J6H1D8_HAELO</name>
<dbReference type="Proteomes" id="UP000821853">
    <property type="component" value="Unassembled WGS sequence"/>
</dbReference>
<protein>
    <recommendedName>
        <fullName evidence="1">DUF7041 domain-containing protein</fullName>
    </recommendedName>
</protein>
<dbReference type="EMBL" id="JABSTR010002656">
    <property type="protein sequence ID" value="KAH9384535.1"/>
    <property type="molecule type" value="Genomic_DNA"/>
</dbReference>
<dbReference type="VEuPathDB" id="VectorBase:HLOH_040747"/>
<comment type="caution">
    <text evidence="2">The sequence shown here is derived from an EMBL/GenBank/DDBJ whole genome shotgun (WGS) entry which is preliminary data.</text>
</comment>
<evidence type="ECO:0000259" key="1">
    <source>
        <dbReference type="Pfam" id="PF23055"/>
    </source>
</evidence>
<evidence type="ECO:0000313" key="3">
    <source>
        <dbReference type="Proteomes" id="UP000821853"/>
    </source>
</evidence>
<sequence length="114" mass="12949">MASTSMTDAPPTVSSVMVSCPTFGLRTPHVRFIQVEWQFAARRTTADFTKYHYVVSRLPAARDSEVRDLLLAPPVDNAFATLKETILHRVTPSEPQRLQELFHGTRHATRRPYP</sequence>
<dbReference type="PANTHER" id="PTHR33327:SF3">
    <property type="entry name" value="RNA-DIRECTED DNA POLYMERASE"/>
    <property type="match status" value="1"/>
</dbReference>
<reference evidence="2 3" key="1">
    <citation type="journal article" date="2020" name="Cell">
        <title>Large-Scale Comparative Analyses of Tick Genomes Elucidate Their Genetic Diversity and Vector Capacities.</title>
        <authorList>
            <consortium name="Tick Genome and Microbiome Consortium (TIGMIC)"/>
            <person name="Jia N."/>
            <person name="Wang J."/>
            <person name="Shi W."/>
            <person name="Du L."/>
            <person name="Sun Y."/>
            <person name="Zhan W."/>
            <person name="Jiang J.F."/>
            <person name="Wang Q."/>
            <person name="Zhang B."/>
            <person name="Ji P."/>
            <person name="Bell-Sakyi L."/>
            <person name="Cui X.M."/>
            <person name="Yuan T.T."/>
            <person name="Jiang B.G."/>
            <person name="Yang W.F."/>
            <person name="Lam T.T."/>
            <person name="Chang Q.C."/>
            <person name="Ding S.J."/>
            <person name="Wang X.J."/>
            <person name="Zhu J.G."/>
            <person name="Ruan X.D."/>
            <person name="Zhao L."/>
            <person name="Wei J.T."/>
            <person name="Ye R.Z."/>
            <person name="Que T.C."/>
            <person name="Du C.H."/>
            <person name="Zhou Y.H."/>
            <person name="Cheng J.X."/>
            <person name="Dai P.F."/>
            <person name="Guo W.B."/>
            <person name="Han X.H."/>
            <person name="Huang E.J."/>
            <person name="Li L.F."/>
            <person name="Wei W."/>
            <person name="Gao Y.C."/>
            <person name="Liu J.Z."/>
            <person name="Shao H.Z."/>
            <person name="Wang X."/>
            <person name="Wang C.C."/>
            <person name="Yang T.C."/>
            <person name="Huo Q.B."/>
            <person name="Li W."/>
            <person name="Chen H.Y."/>
            <person name="Chen S.E."/>
            <person name="Zhou L.G."/>
            <person name="Ni X.B."/>
            <person name="Tian J.H."/>
            <person name="Sheng Y."/>
            <person name="Liu T."/>
            <person name="Pan Y.S."/>
            <person name="Xia L.Y."/>
            <person name="Li J."/>
            <person name="Zhao F."/>
            <person name="Cao W.C."/>
        </authorList>
    </citation>
    <scope>NUCLEOTIDE SEQUENCE [LARGE SCALE GENOMIC DNA]</scope>
    <source>
        <strain evidence="2">HaeL-2018</strain>
    </source>
</reference>
<dbReference type="PANTHER" id="PTHR33327">
    <property type="entry name" value="ENDONUCLEASE"/>
    <property type="match status" value="1"/>
</dbReference>
<organism evidence="2 3">
    <name type="scientific">Haemaphysalis longicornis</name>
    <name type="common">Bush tick</name>
    <dbReference type="NCBI Taxonomy" id="44386"/>
    <lineage>
        <taxon>Eukaryota</taxon>
        <taxon>Metazoa</taxon>
        <taxon>Ecdysozoa</taxon>
        <taxon>Arthropoda</taxon>
        <taxon>Chelicerata</taxon>
        <taxon>Arachnida</taxon>
        <taxon>Acari</taxon>
        <taxon>Parasitiformes</taxon>
        <taxon>Ixodida</taxon>
        <taxon>Ixodoidea</taxon>
        <taxon>Ixodidae</taxon>
        <taxon>Haemaphysalinae</taxon>
        <taxon>Haemaphysalis</taxon>
    </lineage>
</organism>
<gene>
    <name evidence="2" type="ORF">HPB48_026543</name>
</gene>